<dbReference type="SUPFAM" id="SSF88697">
    <property type="entry name" value="PUA domain-like"/>
    <property type="match status" value="1"/>
</dbReference>
<evidence type="ECO:0000256" key="8">
    <source>
        <dbReference type="ARBA" id="ARBA00022691"/>
    </source>
</evidence>
<comment type="subcellular location">
    <subcellularLocation>
        <location evidence="1">Cytoplasm</location>
    </subcellularLocation>
</comment>
<evidence type="ECO:0000256" key="10">
    <source>
        <dbReference type="ARBA" id="ARBA00047944"/>
    </source>
</evidence>
<dbReference type="InterPro" id="IPR029028">
    <property type="entry name" value="Alpha/beta_knot_MTases"/>
</dbReference>
<dbReference type="Pfam" id="PF04452">
    <property type="entry name" value="Methyltrans_RNA"/>
    <property type="match status" value="1"/>
</dbReference>
<dbReference type="PANTHER" id="PTHR30027">
    <property type="entry name" value="RIBOSOMAL RNA SMALL SUBUNIT METHYLTRANSFERASE E"/>
    <property type="match status" value="1"/>
</dbReference>
<dbReference type="EMBL" id="JNSK01000036">
    <property type="protein sequence ID" value="KGA17766.1"/>
    <property type="molecule type" value="Genomic_DNA"/>
</dbReference>
<dbReference type="GO" id="GO:0070475">
    <property type="term" value="P:rRNA base methylation"/>
    <property type="evidence" value="ECO:0007669"/>
    <property type="project" value="TreeGrafter"/>
</dbReference>
<dbReference type="PIRSF" id="PIRSF015601">
    <property type="entry name" value="MTase_slr0722"/>
    <property type="match status" value="1"/>
</dbReference>
<dbReference type="InterPro" id="IPR046886">
    <property type="entry name" value="RsmE_MTase_dom"/>
</dbReference>
<feature type="domain" description="Ribosomal RNA small subunit methyltransferase E PUA-like" evidence="12">
    <location>
        <begin position="21"/>
        <end position="66"/>
    </location>
</feature>
<evidence type="ECO:0000256" key="2">
    <source>
        <dbReference type="ARBA" id="ARBA00005528"/>
    </source>
</evidence>
<name>A0A094QSN4_9ZZZZ</name>
<dbReference type="InterPro" id="IPR006700">
    <property type="entry name" value="RsmE"/>
</dbReference>
<evidence type="ECO:0000259" key="11">
    <source>
        <dbReference type="Pfam" id="PF04452"/>
    </source>
</evidence>
<comment type="function">
    <text evidence="9">Specifically methylates the N3 position of the uracil ring of uridine 1498 (m3U1498) in 16S rRNA. Acts on the fully assembled 30S ribosomal subunit.</text>
</comment>
<dbReference type="NCBIfam" id="TIGR00046">
    <property type="entry name" value="RsmE family RNA methyltransferase"/>
    <property type="match status" value="1"/>
</dbReference>
<dbReference type="AlphaFoldDB" id="A0A094QSN4"/>
<proteinExistence type="inferred from homology"/>
<dbReference type="GO" id="GO:0070042">
    <property type="term" value="F:rRNA (uridine-N3-)-methyltransferase activity"/>
    <property type="evidence" value="ECO:0007669"/>
    <property type="project" value="TreeGrafter"/>
</dbReference>
<feature type="domain" description="Ribosomal RNA small subunit methyltransferase E methyltransferase" evidence="11">
    <location>
        <begin position="79"/>
        <end position="232"/>
    </location>
</feature>
<comment type="caution">
    <text evidence="13">The sequence shown here is derived from an EMBL/GenBank/DDBJ whole genome shotgun (WGS) entry which is preliminary data.</text>
</comment>
<evidence type="ECO:0000256" key="6">
    <source>
        <dbReference type="ARBA" id="ARBA00022603"/>
    </source>
</evidence>
<evidence type="ECO:0000256" key="5">
    <source>
        <dbReference type="ARBA" id="ARBA00022552"/>
    </source>
</evidence>
<sequence>MLTLFFVPDLPTQVGAPYSFNSDDANHAIKVLRIEVDEIFRISDGQGGWANVQVNEVTKRSLETTVLEVGRQEPLEIIFTVVQALPKSDRAKEAVELLTEAGADVIVPWLANRSISRTDVISKFAMTAREASKQSRRLFIPQLHETVKERGVIELIQGADLALVFHESADVKLSKIIAPDIKAKNVVIVIGPEGGITEQELAAFAAAGAHIAGLGRPILRSAHAGLAALSAVSSLLKVF</sequence>
<comment type="similarity">
    <text evidence="2">Belongs to the RNA methyltransferase RsmE family.</text>
</comment>
<evidence type="ECO:0000256" key="1">
    <source>
        <dbReference type="ARBA" id="ARBA00004496"/>
    </source>
</evidence>
<dbReference type="SUPFAM" id="SSF75217">
    <property type="entry name" value="alpha/beta knot"/>
    <property type="match status" value="1"/>
</dbReference>
<dbReference type="InterPro" id="IPR029026">
    <property type="entry name" value="tRNA_m1G_MTases_N"/>
</dbReference>
<evidence type="ECO:0000256" key="9">
    <source>
        <dbReference type="ARBA" id="ARBA00025699"/>
    </source>
</evidence>
<dbReference type="Gene3D" id="3.40.1280.10">
    <property type="match status" value="1"/>
</dbReference>
<evidence type="ECO:0000256" key="7">
    <source>
        <dbReference type="ARBA" id="ARBA00022679"/>
    </source>
</evidence>
<keyword evidence="4" id="KW-0963">Cytoplasm</keyword>
<dbReference type="InterPro" id="IPR046887">
    <property type="entry name" value="RsmE_PUA-like"/>
</dbReference>
<evidence type="ECO:0000256" key="4">
    <source>
        <dbReference type="ARBA" id="ARBA00022490"/>
    </source>
</evidence>
<dbReference type="GO" id="GO:0005737">
    <property type="term" value="C:cytoplasm"/>
    <property type="evidence" value="ECO:0007669"/>
    <property type="project" value="UniProtKB-SubCell"/>
</dbReference>
<keyword evidence="8" id="KW-0949">S-adenosyl-L-methionine</keyword>
<keyword evidence="7" id="KW-0808">Transferase</keyword>
<dbReference type="Pfam" id="PF20260">
    <property type="entry name" value="PUA_4"/>
    <property type="match status" value="1"/>
</dbReference>
<keyword evidence="5" id="KW-0698">rRNA processing</keyword>
<organism evidence="13">
    <name type="scientific">freshwater metagenome</name>
    <dbReference type="NCBI Taxonomy" id="449393"/>
    <lineage>
        <taxon>unclassified sequences</taxon>
        <taxon>metagenomes</taxon>
        <taxon>ecological metagenomes</taxon>
    </lineage>
</organism>
<dbReference type="PANTHER" id="PTHR30027:SF3">
    <property type="entry name" value="16S RRNA (URACIL(1498)-N(3))-METHYLTRANSFERASE"/>
    <property type="match status" value="1"/>
</dbReference>
<dbReference type="CDD" id="cd18084">
    <property type="entry name" value="RsmE-like"/>
    <property type="match status" value="1"/>
</dbReference>
<accession>A0A094QSN4</accession>
<comment type="catalytic activity">
    <reaction evidence="10">
        <text>uridine(1498) in 16S rRNA + S-adenosyl-L-methionine = N(3)-methyluridine(1498) in 16S rRNA + S-adenosyl-L-homocysteine + H(+)</text>
        <dbReference type="Rhea" id="RHEA:42920"/>
        <dbReference type="Rhea" id="RHEA-COMP:10283"/>
        <dbReference type="Rhea" id="RHEA-COMP:10284"/>
        <dbReference type="ChEBI" id="CHEBI:15378"/>
        <dbReference type="ChEBI" id="CHEBI:57856"/>
        <dbReference type="ChEBI" id="CHEBI:59789"/>
        <dbReference type="ChEBI" id="CHEBI:65315"/>
        <dbReference type="ChEBI" id="CHEBI:74502"/>
        <dbReference type="EC" id="2.1.1.193"/>
    </reaction>
</comment>
<dbReference type="NCBIfam" id="NF008693">
    <property type="entry name" value="PRK11713.2-3"/>
    <property type="match status" value="1"/>
</dbReference>
<evidence type="ECO:0000259" key="12">
    <source>
        <dbReference type="Pfam" id="PF20260"/>
    </source>
</evidence>
<evidence type="ECO:0000256" key="3">
    <source>
        <dbReference type="ARBA" id="ARBA00012328"/>
    </source>
</evidence>
<keyword evidence="6" id="KW-0489">Methyltransferase</keyword>
<dbReference type="EC" id="2.1.1.193" evidence="3"/>
<gene>
    <name evidence="13" type="ORF">GM50_10600</name>
</gene>
<evidence type="ECO:0000313" key="13">
    <source>
        <dbReference type="EMBL" id="KGA17766.1"/>
    </source>
</evidence>
<protein>
    <recommendedName>
        <fullName evidence="3">16S rRNA (uracil(1498)-N(3))-methyltransferase</fullName>
        <ecNumber evidence="3">2.1.1.193</ecNumber>
    </recommendedName>
</protein>
<reference evidence="13" key="1">
    <citation type="submission" date="2014-05" db="EMBL/GenBank/DDBJ databases">
        <title>Key roles for freshwater Actinobacteria revealed by deep metagenomic sequencing.</title>
        <authorList>
            <person name="Ghai R."/>
            <person name="Mizuno C.M."/>
            <person name="Picazo A."/>
            <person name="Camacho A."/>
            <person name="Rodriguez-Valera F."/>
        </authorList>
    </citation>
    <scope>NUCLEOTIDE SEQUENCE</scope>
</reference>
<dbReference type="InterPro" id="IPR015947">
    <property type="entry name" value="PUA-like_sf"/>
</dbReference>